<comment type="caution">
    <text evidence="9">The sequence shown here is derived from an EMBL/GenBank/DDBJ whole genome shotgun (WGS) entry which is preliminary data.</text>
</comment>
<evidence type="ECO:0000256" key="1">
    <source>
        <dbReference type="ARBA" id="ARBA00004442"/>
    </source>
</evidence>
<dbReference type="InterPro" id="IPR011990">
    <property type="entry name" value="TPR-like_helical_dom_sf"/>
</dbReference>
<dbReference type="Pfam" id="PF14322">
    <property type="entry name" value="SusD-like_3"/>
    <property type="match status" value="1"/>
</dbReference>
<evidence type="ECO:0000256" key="3">
    <source>
        <dbReference type="ARBA" id="ARBA00022729"/>
    </source>
</evidence>
<evidence type="ECO:0000313" key="10">
    <source>
        <dbReference type="Proteomes" id="UP000679126"/>
    </source>
</evidence>
<dbReference type="SUPFAM" id="SSF48452">
    <property type="entry name" value="TPR-like"/>
    <property type="match status" value="1"/>
</dbReference>
<dbReference type="RefSeq" id="WP_209147896.1">
    <property type="nucleotide sequence ID" value="NZ_JAGHKP010000004.1"/>
</dbReference>
<keyword evidence="10" id="KW-1185">Reference proteome</keyword>
<sequence length="512" mass="57057">MNRNKKIFKYPSYCVAFLLLVSTGVATGCKKLIEISDPRSTIQREEAFSSNELANSVLAGIYSSMMTNSGQMIFSNGAMSIYPGMSADEFINYGGVQSVEEYQFVTSKLLKENLVPDQYFWSPMYKIIFSANSAIEGMAASTSPKLDGATKAVLTGEAKFIRAFCYFYLVNLYGDVPLALTTNFNDNIKKARSPEADVYKQIIADLKDAQALLADDYSMGGGERIRPNKWAATALLARVYLYMKDWANAEAAASEVIGNTQFRLTGALGDVFLKNSTEAIWQLQQNPAKQPYNGTWDGSHLTAYFYWTDLTPDLQAAYRDSALFTTLAPYFISHYYFTKNQANAFEANDQRKNIWAGYSQTPVKSEWNGDTVFYSKKYTIAIGSASQPITQYYMVLRLGEQYLIRAEARAQTGTNLSGAAADLDALRLRAGLEKTAAASQDALLKAVAHERQVELFAEWGHRWFDLKRTGKATETLGAMPAKQPWSASQLLYPIAPQEILKDPHLVQNPGYF</sequence>
<keyword evidence="5" id="KW-0998">Cell outer membrane</keyword>
<proteinExistence type="inferred from homology"/>
<gene>
    <name evidence="9" type="ORF">J7I43_21320</name>
</gene>
<keyword evidence="4" id="KW-0472">Membrane</keyword>
<keyword evidence="3 6" id="KW-0732">Signal</keyword>
<accession>A0ABS3YJB8</accession>
<dbReference type="Proteomes" id="UP000679126">
    <property type="component" value="Unassembled WGS sequence"/>
</dbReference>
<name>A0ABS3YJB8_9BACT</name>
<dbReference type="EMBL" id="JAGHKP010000004">
    <property type="protein sequence ID" value="MBO9154782.1"/>
    <property type="molecule type" value="Genomic_DNA"/>
</dbReference>
<protein>
    <submittedName>
        <fullName evidence="9">RagB/SusD family nutrient uptake outer membrane protein</fullName>
    </submittedName>
</protein>
<evidence type="ECO:0000256" key="4">
    <source>
        <dbReference type="ARBA" id="ARBA00023136"/>
    </source>
</evidence>
<feature type="domain" description="RagB/SusD" evidence="7">
    <location>
        <begin position="335"/>
        <end position="511"/>
    </location>
</feature>
<dbReference type="Pfam" id="PF07980">
    <property type="entry name" value="SusD_RagB"/>
    <property type="match status" value="1"/>
</dbReference>
<reference evidence="10" key="1">
    <citation type="submission" date="2021-03" db="EMBL/GenBank/DDBJ databases">
        <title>Assistant Professor.</title>
        <authorList>
            <person name="Huq M.A."/>
        </authorList>
    </citation>
    <scope>NUCLEOTIDE SEQUENCE [LARGE SCALE GENOMIC DNA]</scope>
    <source>
        <strain evidence="10">MAH-28</strain>
    </source>
</reference>
<feature type="signal peptide" evidence="6">
    <location>
        <begin position="1"/>
        <end position="26"/>
    </location>
</feature>
<comment type="subcellular location">
    <subcellularLocation>
        <location evidence="1">Cell outer membrane</location>
    </subcellularLocation>
</comment>
<evidence type="ECO:0000256" key="6">
    <source>
        <dbReference type="SAM" id="SignalP"/>
    </source>
</evidence>
<evidence type="ECO:0000256" key="2">
    <source>
        <dbReference type="ARBA" id="ARBA00006275"/>
    </source>
</evidence>
<dbReference type="InterPro" id="IPR012944">
    <property type="entry name" value="SusD_RagB_dom"/>
</dbReference>
<dbReference type="CDD" id="cd08977">
    <property type="entry name" value="SusD"/>
    <property type="match status" value="1"/>
</dbReference>
<dbReference type="InterPro" id="IPR033985">
    <property type="entry name" value="SusD-like_N"/>
</dbReference>
<dbReference type="Gene3D" id="1.25.40.390">
    <property type="match status" value="1"/>
</dbReference>
<evidence type="ECO:0000313" key="9">
    <source>
        <dbReference type="EMBL" id="MBO9154782.1"/>
    </source>
</evidence>
<dbReference type="PROSITE" id="PS51257">
    <property type="entry name" value="PROKAR_LIPOPROTEIN"/>
    <property type="match status" value="1"/>
</dbReference>
<organism evidence="9 10">
    <name type="scientific">Chitinophaga chungangae</name>
    <dbReference type="NCBI Taxonomy" id="2821488"/>
    <lineage>
        <taxon>Bacteria</taxon>
        <taxon>Pseudomonadati</taxon>
        <taxon>Bacteroidota</taxon>
        <taxon>Chitinophagia</taxon>
        <taxon>Chitinophagales</taxon>
        <taxon>Chitinophagaceae</taxon>
        <taxon>Chitinophaga</taxon>
    </lineage>
</organism>
<comment type="similarity">
    <text evidence="2">Belongs to the SusD family.</text>
</comment>
<evidence type="ECO:0000256" key="5">
    <source>
        <dbReference type="ARBA" id="ARBA00023237"/>
    </source>
</evidence>
<feature type="chain" id="PRO_5046425095" evidence="6">
    <location>
        <begin position="27"/>
        <end position="512"/>
    </location>
</feature>
<feature type="domain" description="SusD-like N-terminal" evidence="8">
    <location>
        <begin position="45"/>
        <end position="241"/>
    </location>
</feature>
<evidence type="ECO:0000259" key="8">
    <source>
        <dbReference type="Pfam" id="PF14322"/>
    </source>
</evidence>
<evidence type="ECO:0000259" key="7">
    <source>
        <dbReference type="Pfam" id="PF07980"/>
    </source>
</evidence>